<sequence length="233" mass="24516">MSRRCVPALCCSLLATLLALPGQAAERQSLEAINEVVRQFVQAQLASYGERASFQLGRLDNRLQLAACAQLDPQLPKGSRLLGNTSVSVRCVKGARWTVSVPVAVSIQSEYWVTARPLPAGHEISAADLEKRSGDLSQISGNVIADPAQAIGRNLVGGAPAGAPLRAEMLRASFAVRANDFVRVIAHGSGFEVATEGRALANAAEGQQVSVRMNSGAVVQGIARADGSVEIKY</sequence>
<dbReference type="RefSeq" id="WP_378161748.1">
    <property type="nucleotide sequence ID" value="NZ_JBHSBU010000001.1"/>
</dbReference>
<organism evidence="6 7">
    <name type="scientific">Chitinimonas lacunae</name>
    <dbReference type="NCBI Taxonomy" id="1963018"/>
    <lineage>
        <taxon>Bacteria</taxon>
        <taxon>Pseudomonadati</taxon>
        <taxon>Pseudomonadota</taxon>
        <taxon>Betaproteobacteria</taxon>
        <taxon>Neisseriales</taxon>
        <taxon>Chitinibacteraceae</taxon>
        <taxon>Chitinimonas</taxon>
    </lineage>
</organism>
<feature type="signal peptide" evidence="4">
    <location>
        <begin position="1"/>
        <end position="24"/>
    </location>
</feature>
<evidence type="ECO:0000313" key="7">
    <source>
        <dbReference type="Proteomes" id="UP001595791"/>
    </source>
</evidence>
<feature type="domain" description="SAF" evidence="5">
    <location>
        <begin position="109"/>
        <end position="171"/>
    </location>
</feature>
<dbReference type="InterPro" id="IPR013974">
    <property type="entry name" value="SAF"/>
</dbReference>
<dbReference type="CDD" id="cd11614">
    <property type="entry name" value="SAF_CpaB_FlgA_like"/>
    <property type="match status" value="1"/>
</dbReference>
<keyword evidence="4" id="KW-1005">Bacterial flagellum biogenesis</keyword>
<comment type="similarity">
    <text evidence="4">Belongs to the FlgA family.</text>
</comment>
<evidence type="ECO:0000256" key="3">
    <source>
        <dbReference type="ARBA" id="ARBA00022764"/>
    </source>
</evidence>
<dbReference type="InterPro" id="IPR039246">
    <property type="entry name" value="Flagellar_FlgA"/>
</dbReference>
<keyword evidence="3 4" id="KW-0574">Periplasm</keyword>
<name>A0ABV8MNT1_9NEIS</name>
<dbReference type="InterPro" id="IPR017585">
    <property type="entry name" value="SAF_FlgA"/>
</dbReference>
<dbReference type="PANTHER" id="PTHR36307:SF1">
    <property type="entry name" value="FLAGELLA BASAL BODY P-RING FORMATION PROTEIN FLGA"/>
    <property type="match status" value="1"/>
</dbReference>
<keyword evidence="7" id="KW-1185">Reference proteome</keyword>
<evidence type="ECO:0000313" key="6">
    <source>
        <dbReference type="EMBL" id="MFC4158741.1"/>
    </source>
</evidence>
<reference evidence="7" key="1">
    <citation type="journal article" date="2019" name="Int. J. Syst. Evol. Microbiol.">
        <title>The Global Catalogue of Microorganisms (GCM) 10K type strain sequencing project: providing services to taxonomists for standard genome sequencing and annotation.</title>
        <authorList>
            <consortium name="The Broad Institute Genomics Platform"/>
            <consortium name="The Broad Institute Genome Sequencing Center for Infectious Disease"/>
            <person name="Wu L."/>
            <person name="Ma J."/>
        </authorList>
    </citation>
    <scope>NUCLEOTIDE SEQUENCE [LARGE SCALE GENOMIC DNA]</scope>
    <source>
        <strain evidence="7">LMG 29894</strain>
    </source>
</reference>
<proteinExistence type="inferred from homology"/>
<comment type="function">
    <text evidence="4">Involved in the assembly process of the P-ring formation. It may associate with FlgF on the rod constituting a structure essential for the P-ring assembly or may act as a modulator protein for the P-ring assembly.</text>
</comment>
<dbReference type="Pfam" id="PF17656">
    <property type="entry name" value="ChapFlgA_N"/>
    <property type="match status" value="1"/>
</dbReference>
<dbReference type="Proteomes" id="UP001595791">
    <property type="component" value="Unassembled WGS sequence"/>
</dbReference>
<accession>A0ABV8MNT1</accession>
<evidence type="ECO:0000256" key="1">
    <source>
        <dbReference type="ARBA" id="ARBA00004418"/>
    </source>
</evidence>
<comment type="subcellular location">
    <subcellularLocation>
        <location evidence="1 4">Periplasm</location>
    </subcellularLocation>
</comment>
<protein>
    <recommendedName>
        <fullName evidence="4">Flagella basal body P-ring formation protein FlgA</fullName>
    </recommendedName>
</protein>
<keyword evidence="6" id="KW-0282">Flagellum</keyword>
<comment type="caution">
    <text evidence="6">The sequence shown here is derived from an EMBL/GenBank/DDBJ whole genome shotgun (WGS) entry which is preliminary data.</text>
</comment>
<evidence type="ECO:0000259" key="5">
    <source>
        <dbReference type="SMART" id="SM00858"/>
    </source>
</evidence>
<dbReference type="Pfam" id="PF13144">
    <property type="entry name" value="ChapFlgA"/>
    <property type="match status" value="1"/>
</dbReference>
<dbReference type="InterPro" id="IPR041231">
    <property type="entry name" value="FlgA_N"/>
</dbReference>
<keyword evidence="2 4" id="KW-0732">Signal</keyword>
<dbReference type="SMART" id="SM00858">
    <property type="entry name" value="SAF"/>
    <property type="match status" value="1"/>
</dbReference>
<keyword evidence="6" id="KW-0969">Cilium</keyword>
<feature type="chain" id="PRO_5044985691" description="Flagella basal body P-ring formation protein FlgA" evidence="4">
    <location>
        <begin position="25"/>
        <end position="233"/>
    </location>
</feature>
<dbReference type="Gene3D" id="2.30.30.760">
    <property type="match status" value="1"/>
</dbReference>
<evidence type="ECO:0000256" key="4">
    <source>
        <dbReference type="RuleBase" id="RU362063"/>
    </source>
</evidence>
<gene>
    <name evidence="6" type="primary">flgA</name>
    <name evidence="6" type="ORF">ACFOW7_05120</name>
</gene>
<dbReference type="NCBIfam" id="TIGR03170">
    <property type="entry name" value="flgA_cterm"/>
    <property type="match status" value="1"/>
</dbReference>
<dbReference type="Gene3D" id="3.90.1210.10">
    <property type="entry name" value="Antifreeze-like/N-acetylneuraminic acid synthase C-terminal domain"/>
    <property type="match status" value="1"/>
</dbReference>
<keyword evidence="6" id="KW-0966">Cell projection</keyword>
<dbReference type="PANTHER" id="PTHR36307">
    <property type="entry name" value="FLAGELLA BASAL BODY P-RING FORMATION PROTEIN FLGA"/>
    <property type="match status" value="1"/>
</dbReference>
<evidence type="ECO:0000256" key="2">
    <source>
        <dbReference type="ARBA" id="ARBA00022729"/>
    </source>
</evidence>
<dbReference type="EMBL" id="JBHSBU010000001">
    <property type="protein sequence ID" value="MFC4158741.1"/>
    <property type="molecule type" value="Genomic_DNA"/>
</dbReference>